<dbReference type="SUPFAM" id="SSF50494">
    <property type="entry name" value="Trypsin-like serine proteases"/>
    <property type="match status" value="1"/>
</dbReference>
<evidence type="ECO:0000256" key="5">
    <source>
        <dbReference type="ARBA" id="ARBA00022452"/>
    </source>
</evidence>
<keyword evidence="13" id="KW-0843">Virulence</keyword>
<keyword evidence="10" id="KW-0574">Periplasm</keyword>
<evidence type="ECO:0000259" key="18">
    <source>
        <dbReference type="PROSITE" id="PS51208"/>
    </source>
</evidence>
<evidence type="ECO:0000256" key="7">
    <source>
        <dbReference type="ARBA" id="ARBA00022670"/>
    </source>
</evidence>
<sequence>MKIKYLAIFCCGFFTSTSLIAGIMREDVSVQDYRDFAENLGKYRVGEKNIEVFKIDGTSAGTIAFPMPDFGAIVSGGYATLYSPSYLVGVKHNGGYKSVDFGNNAKYKTSYKLINRNEYSARDFHMPRLNKVVTEASPVPSIVGTQLAANPDRYTWYARAGAGTQLQVNAETQELMQVASAYSWKSGGMMTNPTFESWRLRWYNYSPDDPKVQIFDSAAQGGDSGSPLFVYDNYEKKWKLVGVTTSGSGTPPYNMRTYNLFIQDKFVSEVITANTDPDVTDIRTDGIISWNKDAITQGKNSWAWHGVEALLPSDATNNALDATKDLRFNGEGGTLVLDQSINHGAAKLQFSNDYRVTSTDGQNNTWVGGGIDVDAGKTVLWQVNGLAGDALHKIGEGTLHVNANGVNGGRLNVGDGTVILDQQADENGLKQAFSTVTLVSGRPVVVLSDKDQVATKNIQFGYRGGTLDLNGTHLSFKEINHNDNGATLVNRNRAQTSSITLYGKGFNFLGHIGEQNSGKLNLAYYASDSAYRATLSGGADVQALNVKQGELVLSGEQTLHAGNVLYADDWRFHSYLADTAKVLTGATLTVSDHAELSADTTVDEGAILNLYAHAALSGNLVLTGINSLLKADIVERDSTVAGLSSMITADVSGNGQLIKTGEGTLQVDGDITTTGDTELRAGTLALNGNVSSPVKMASGTVLAGSGTLQDLYAADQSTLYPGALFANTAQYATLRVGSLYTTGTVNVALNSDFSRTATDKLLVDGDVIGDKPILVSVSSQSPWTDSDINQNSIADNTEGVSIIQVGGQSTKDSFALAGNYMARGAWAYGLYAFAPGKSAERERDVSGTGDQYWDYRLQNIMLSEGGNSTPAVPDETPAVVPDETPAVVPDETPAVVPDEAPAVVPDETPAASPPQPVKPVRRAVTPQVPSYISLPSALFRADEQRTILFKESALDASLEGHSSFFLFGYRGEENYQSGNGFMQYGYNYKSRDKGWMMGANLASWQNEGQSLSVSGAFSKGDTTFTPEAVDGDSQGSFHSNAVNLMVSWHDEDYYLNLLSGYGWSKGDITTNLRGKVASPHVKQTFAEIEGGKNLRFGAHRLRPYAGYRHQQMQVKSFTDVDNTRVNYQQQRREAWIGGLAYDYTLPLNRLGTLRLGTDVSLAMRPSGKGKVTIGDGQQSDAFRTGNGGDNLNIKTEAKLELSQDIALTTQIRHQRKLQQEGTNDWLFAGGINFYF</sequence>
<feature type="domain" description="Peptidase S6" evidence="19">
    <location>
        <begin position="22"/>
        <end position="268"/>
    </location>
</feature>
<evidence type="ECO:0000313" key="20">
    <source>
        <dbReference type="EMBL" id="GGA36067.1"/>
    </source>
</evidence>
<name>A0ABQ1G2C8_9GAMM</name>
<comment type="subcellular location">
    <subcellularLocation>
        <location evidence="3">Cell outer membrane</location>
        <topology evidence="3">Multi-pass membrane protein</topology>
    </subcellularLocation>
    <subcellularLocation>
        <location evidence="1">Cell surface</location>
    </subcellularLocation>
    <subcellularLocation>
        <location evidence="2">Periplasm</location>
    </subcellularLocation>
    <subcellularLocation>
        <location evidence="4">Secreted</location>
    </subcellularLocation>
</comment>
<dbReference type="InterPro" id="IPR012332">
    <property type="entry name" value="Autotransporter_pectin_lyase_C"/>
</dbReference>
<gene>
    <name evidence="20" type="ORF">GCM10011328_08600</name>
</gene>
<dbReference type="InterPro" id="IPR057393">
    <property type="entry name" value="PIC_HAP1_IgA0_b-sol2"/>
</dbReference>
<dbReference type="SMART" id="SM00869">
    <property type="entry name" value="Autotransporter"/>
    <property type="match status" value="1"/>
</dbReference>
<evidence type="ECO:0000259" key="19">
    <source>
        <dbReference type="PROSITE" id="PS51691"/>
    </source>
</evidence>
<keyword evidence="7" id="KW-0645">Protease</keyword>
<dbReference type="NCBIfam" id="TIGR02601">
    <property type="entry name" value="autotrns_rpt"/>
    <property type="match status" value="1"/>
</dbReference>
<dbReference type="EMBL" id="BMFZ01000002">
    <property type="protein sequence ID" value="GGA36067.1"/>
    <property type="molecule type" value="Genomic_DNA"/>
</dbReference>
<keyword evidence="8" id="KW-0812">Transmembrane</keyword>
<evidence type="ECO:0000256" key="4">
    <source>
        <dbReference type="ARBA" id="ARBA00004613"/>
    </source>
</evidence>
<dbReference type="InterPro" id="IPR005546">
    <property type="entry name" value="Autotransporte_beta"/>
</dbReference>
<dbReference type="Gene3D" id="2.40.10.120">
    <property type="match status" value="1"/>
</dbReference>
<dbReference type="InterPro" id="IPR036709">
    <property type="entry name" value="Autotransporte_beta_dom_sf"/>
</dbReference>
<dbReference type="InterPro" id="IPR000710">
    <property type="entry name" value="Peptidase_S6"/>
</dbReference>
<evidence type="ECO:0000256" key="12">
    <source>
        <dbReference type="ARBA" id="ARBA00022825"/>
    </source>
</evidence>
<dbReference type="RefSeq" id="WP_188470782.1">
    <property type="nucleotide sequence ID" value="NZ_BMFZ01000002.1"/>
</dbReference>
<keyword evidence="12" id="KW-0720">Serine protease</keyword>
<keyword evidence="11" id="KW-0378">Hydrolase</keyword>
<feature type="domain" description="Autotransporter" evidence="18">
    <location>
        <begin position="957"/>
        <end position="1235"/>
    </location>
</feature>
<dbReference type="SUPFAM" id="SSF103515">
    <property type="entry name" value="Autotransporter"/>
    <property type="match status" value="1"/>
</dbReference>
<evidence type="ECO:0000256" key="6">
    <source>
        <dbReference type="ARBA" id="ARBA00022525"/>
    </source>
</evidence>
<comment type="caution">
    <text evidence="20">The sequence shown here is derived from an EMBL/GenBank/DDBJ whole genome shotgun (WGS) entry which is preliminary data.</text>
</comment>
<evidence type="ECO:0000256" key="17">
    <source>
        <dbReference type="SAM" id="SignalP"/>
    </source>
</evidence>
<dbReference type="InterPro" id="IPR013425">
    <property type="entry name" value="Autotrns_rpt"/>
</dbReference>
<dbReference type="PROSITE" id="PS51691">
    <property type="entry name" value="PEPTIDASE_S6"/>
    <property type="match status" value="1"/>
</dbReference>
<dbReference type="SUPFAM" id="SSF51126">
    <property type="entry name" value="Pectin lyase-like"/>
    <property type="match status" value="1"/>
</dbReference>
<dbReference type="Pfam" id="PF02395">
    <property type="entry name" value="Peptidase_S6"/>
    <property type="match status" value="1"/>
</dbReference>
<evidence type="ECO:0000313" key="21">
    <source>
        <dbReference type="Proteomes" id="UP000627464"/>
    </source>
</evidence>
<dbReference type="InterPro" id="IPR011050">
    <property type="entry name" value="Pectin_lyase_fold/virulence"/>
</dbReference>
<feature type="chain" id="PRO_5047242460" description="Autotransporter outer membrane beta-barrel domain-containing protein" evidence="17">
    <location>
        <begin position="22"/>
        <end position="1235"/>
    </location>
</feature>
<keyword evidence="5" id="KW-1134">Transmembrane beta strand</keyword>
<evidence type="ECO:0000256" key="2">
    <source>
        <dbReference type="ARBA" id="ARBA00004418"/>
    </source>
</evidence>
<evidence type="ECO:0000256" key="16">
    <source>
        <dbReference type="ARBA" id="ARBA00023237"/>
    </source>
</evidence>
<accession>A0ABQ1G2C8</accession>
<dbReference type="InterPro" id="IPR030396">
    <property type="entry name" value="Peptidase_S6_dom"/>
</dbReference>
<feature type="signal peptide" evidence="17">
    <location>
        <begin position="1"/>
        <end position="21"/>
    </location>
</feature>
<evidence type="ECO:0000256" key="15">
    <source>
        <dbReference type="ARBA" id="ARBA00023145"/>
    </source>
</evidence>
<dbReference type="InterPro" id="IPR009003">
    <property type="entry name" value="Peptidase_S1_PA"/>
</dbReference>
<dbReference type="Proteomes" id="UP000627464">
    <property type="component" value="Unassembled WGS sequence"/>
</dbReference>
<reference evidence="21" key="1">
    <citation type="journal article" date="2019" name="Int. J. Syst. Evol. Microbiol.">
        <title>The Global Catalogue of Microorganisms (GCM) 10K type strain sequencing project: providing services to taxonomists for standard genome sequencing and annotation.</title>
        <authorList>
            <consortium name="The Broad Institute Genomics Platform"/>
            <consortium name="The Broad Institute Genome Sequencing Center for Infectious Disease"/>
            <person name="Wu L."/>
            <person name="Ma J."/>
        </authorList>
    </citation>
    <scope>NUCLEOTIDE SEQUENCE [LARGE SCALE GENOMIC DNA]</scope>
    <source>
        <strain evidence="21">CGMCC 1.12806</strain>
    </source>
</reference>
<evidence type="ECO:0000256" key="1">
    <source>
        <dbReference type="ARBA" id="ARBA00004241"/>
    </source>
</evidence>
<dbReference type="Pfam" id="PF24078">
    <property type="entry name" value="Beta-sol_PIC_HAP1_IgA0_2nd"/>
    <property type="match status" value="1"/>
</dbReference>
<dbReference type="Gene3D" id="2.40.128.130">
    <property type="entry name" value="Autotransporter beta-domain"/>
    <property type="match status" value="1"/>
</dbReference>
<keyword evidence="21" id="KW-1185">Reference proteome</keyword>
<evidence type="ECO:0000256" key="3">
    <source>
        <dbReference type="ARBA" id="ARBA00004571"/>
    </source>
</evidence>
<evidence type="ECO:0000256" key="9">
    <source>
        <dbReference type="ARBA" id="ARBA00022729"/>
    </source>
</evidence>
<evidence type="ECO:0000256" key="13">
    <source>
        <dbReference type="ARBA" id="ARBA00023026"/>
    </source>
</evidence>
<organism evidence="20 21">
    <name type="scientific">Hafnia psychrotolerans</name>
    <dbReference type="NCBI Taxonomy" id="1477018"/>
    <lineage>
        <taxon>Bacteria</taxon>
        <taxon>Pseudomonadati</taxon>
        <taxon>Pseudomonadota</taxon>
        <taxon>Gammaproteobacteria</taxon>
        <taxon>Enterobacterales</taxon>
        <taxon>Hafniaceae</taxon>
        <taxon>Hafnia</taxon>
    </lineage>
</organism>
<keyword evidence="16" id="KW-0998">Cell outer membrane</keyword>
<keyword evidence="15" id="KW-0865">Zymogen</keyword>
<evidence type="ECO:0008006" key="22">
    <source>
        <dbReference type="Google" id="ProtNLM"/>
    </source>
</evidence>
<evidence type="ECO:0000256" key="10">
    <source>
        <dbReference type="ARBA" id="ARBA00022764"/>
    </source>
</evidence>
<dbReference type="PRINTS" id="PR00921">
    <property type="entry name" value="IGASERPTASE"/>
</dbReference>
<keyword evidence="9 17" id="KW-0732">Signal</keyword>
<protein>
    <recommendedName>
        <fullName evidence="22">Autotransporter outer membrane beta-barrel domain-containing protein</fullName>
    </recommendedName>
</protein>
<keyword evidence="6" id="KW-0964">Secreted</keyword>
<evidence type="ECO:0000256" key="8">
    <source>
        <dbReference type="ARBA" id="ARBA00022692"/>
    </source>
</evidence>
<keyword evidence="14" id="KW-0472">Membrane</keyword>
<evidence type="ECO:0000256" key="11">
    <source>
        <dbReference type="ARBA" id="ARBA00022801"/>
    </source>
</evidence>
<proteinExistence type="predicted"/>
<evidence type="ECO:0000256" key="14">
    <source>
        <dbReference type="ARBA" id="ARBA00023136"/>
    </source>
</evidence>
<dbReference type="Gene3D" id="2.160.20.20">
    <property type="match status" value="1"/>
</dbReference>
<dbReference type="PROSITE" id="PS51208">
    <property type="entry name" value="AUTOTRANSPORTER"/>
    <property type="match status" value="1"/>
</dbReference>